<proteinExistence type="predicted"/>
<sequence length="177" mass="19809">MSIVGYQSNVIIKTQGGGLIANTQRELSVPSNQLNADMLHSPGRNIYAVINENIVIGKDIRLRSRSGRKEIAGWQLSLPAPINKNQQGEHTGTLLSRQGKPFYYAIDDYGRVFVSGIFNDPEDEIIFNVNPYVAELPLKFRPFSGGIFVLPPDVIERDEIEESEPVIVRRTRVSKTL</sequence>
<name>A0A090WGT6_NONUL</name>
<gene>
    <name evidence="1" type="ORF">JCM19275_3454</name>
</gene>
<dbReference type="EMBL" id="BBNT01000002">
    <property type="protein sequence ID" value="GAL74599.1"/>
    <property type="molecule type" value="Genomic_DNA"/>
</dbReference>
<reference evidence="1 2" key="1">
    <citation type="journal article" date="2014" name="Genome Announc.">
        <title>Draft Genome Sequences of Marine Flavobacterium Nonlabens Strains NR17, NR24, NR27, NR32, NR33, and Ara13.</title>
        <authorList>
            <person name="Nakanishi M."/>
            <person name="Meirelles P."/>
            <person name="Suzuki R."/>
            <person name="Takatani N."/>
            <person name="Mino S."/>
            <person name="Suda W."/>
            <person name="Oshima K."/>
            <person name="Hattori M."/>
            <person name="Ohkuma M."/>
            <person name="Hosokawa M."/>
            <person name="Miyashita K."/>
            <person name="Thompson F.L."/>
            <person name="Niwa A."/>
            <person name="Sawabe T."/>
            <person name="Sawabe T."/>
        </authorList>
    </citation>
    <scope>NUCLEOTIDE SEQUENCE [LARGE SCALE GENOMIC DNA]</scope>
    <source>
        <strain evidence="2">JCM19275</strain>
    </source>
</reference>
<dbReference type="Proteomes" id="UP000029647">
    <property type="component" value="Unassembled WGS sequence"/>
</dbReference>
<dbReference type="AlphaFoldDB" id="A0A090WGT6"/>
<accession>A0A090WGT6</accession>
<evidence type="ECO:0000313" key="2">
    <source>
        <dbReference type="Proteomes" id="UP000029647"/>
    </source>
</evidence>
<comment type="caution">
    <text evidence="1">The sequence shown here is derived from an EMBL/GenBank/DDBJ whole genome shotgun (WGS) entry which is preliminary data.</text>
</comment>
<organism evidence="1 2">
    <name type="scientific">Nonlabens ulvanivorans</name>
    <name type="common">Persicivirga ulvanivorans</name>
    <dbReference type="NCBI Taxonomy" id="906888"/>
    <lineage>
        <taxon>Bacteria</taxon>
        <taxon>Pseudomonadati</taxon>
        <taxon>Bacteroidota</taxon>
        <taxon>Flavobacteriia</taxon>
        <taxon>Flavobacteriales</taxon>
        <taxon>Flavobacteriaceae</taxon>
        <taxon>Nonlabens</taxon>
    </lineage>
</organism>
<protein>
    <submittedName>
        <fullName evidence="1">Uncharacterized protein</fullName>
    </submittedName>
</protein>
<evidence type="ECO:0000313" key="1">
    <source>
        <dbReference type="EMBL" id="GAL74599.1"/>
    </source>
</evidence>